<sequence>MELSSSIGAALISSPIASALGDRDVQQLEVPSSRGVTMPAPMNPLLLASACFGSLGALNFLFSREDAQKPPLIMPTQEFLDLLTPVSSTRKRLTVPQASGDVEDGVDQSCLPSAAKLLKGVTAEGDTALHVVASHGHGDSIEFQNCARIINERDQGLLFAVNRKGDTPLHCAARAGKSRMLSCLIELAQSCNRLHELVRKENVLKETALHDAVRIGSNDIVELLLEADPELTNYPKEGTSPLYLAISLERNIIAKTLYKKSGGNLSYHGPYGQNALHAAILRGTALTEDLLEWNNILTIHGDRDGSTPLHFASSLHSRPGAEPLQNRTIIRGLWHSNIFEKVFESNLAPVYQADNKGLFPIHVAASLGVKGTIRTILKKCPSSAGLRNAKGGTFLHVAVENKRWQIVSYVCQTPTLSWILNMQDNDGNTALHLAVKAGMIRMFFQLYGNKEVHLSLTNRNGGTPLDLSRSLLRPGMHYAQNSDKIIHKALTLAHAKHSGHRWDQIYEKYSRPFKPEDKIKEAEKMKDSSQILGIGSVLIATVAFGATFAVPGGFIADDHTNRGTPTFAGRYTFDAFMMANALAFICSSIATIGLMYSGSPMVDLGIRQINFAVSVFFMASSVTSLSAAFALAVYMVLAPVTRTTAIAVCAFSPLIVLSRNLESLAKFAILARPLCVRIGLRALLMLANMIFSRMLWELWPFIIIFGWAAIAQKLQNH</sequence>
<dbReference type="Pfam" id="PF13962">
    <property type="entry name" value="PGG"/>
    <property type="match status" value="1"/>
</dbReference>
<dbReference type="SMR" id="A0A3B5YQU6"/>
<dbReference type="Gramene" id="TraesCS1B02G032300.1">
    <property type="protein sequence ID" value="TraesCS1B02G032300.1"/>
    <property type="gene ID" value="TraesCS1B02G032300"/>
</dbReference>
<evidence type="ECO:0000259" key="9">
    <source>
        <dbReference type="Pfam" id="PF13962"/>
    </source>
</evidence>
<organism evidence="10">
    <name type="scientific">Triticum aestivum</name>
    <name type="common">Wheat</name>
    <dbReference type="NCBI Taxonomy" id="4565"/>
    <lineage>
        <taxon>Eukaryota</taxon>
        <taxon>Viridiplantae</taxon>
        <taxon>Streptophyta</taxon>
        <taxon>Embryophyta</taxon>
        <taxon>Tracheophyta</taxon>
        <taxon>Spermatophyta</taxon>
        <taxon>Magnoliopsida</taxon>
        <taxon>Liliopsida</taxon>
        <taxon>Poales</taxon>
        <taxon>Poaceae</taxon>
        <taxon>BOP clade</taxon>
        <taxon>Pooideae</taxon>
        <taxon>Triticodae</taxon>
        <taxon>Triticeae</taxon>
        <taxon>Triticinae</taxon>
        <taxon>Triticum</taxon>
    </lineage>
</organism>
<feature type="domain" description="PGG" evidence="9">
    <location>
        <begin position="523"/>
        <end position="636"/>
    </location>
</feature>
<feature type="transmembrane region" description="Helical" evidence="8">
    <location>
        <begin position="531"/>
        <end position="555"/>
    </location>
</feature>
<evidence type="ECO:0000256" key="4">
    <source>
        <dbReference type="ARBA" id="ARBA00022989"/>
    </source>
</evidence>
<dbReference type="PANTHER" id="PTHR24186:SF50">
    <property type="entry name" value="ANKYRIN REPEAT-CONTAINING PROTEIN ITN1-LIKE ISOFORM X1"/>
    <property type="match status" value="1"/>
</dbReference>
<keyword evidence="4 8" id="KW-1133">Transmembrane helix</keyword>
<evidence type="ECO:0000313" key="11">
    <source>
        <dbReference type="Proteomes" id="UP000019116"/>
    </source>
</evidence>
<evidence type="ECO:0000256" key="5">
    <source>
        <dbReference type="ARBA" id="ARBA00023043"/>
    </source>
</evidence>
<protein>
    <recommendedName>
        <fullName evidence="9">PGG domain-containing protein</fullName>
    </recommendedName>
</protein>
<dbReference type="SUPFAM" id="SSF48403">
    <property type="entry name" value="Ankyrin repeat"/>
    <property type="match status" value="1"/>
</dbReference>
<evidence type="ECO:0000256" key="1">
    <source>
        <dbReference type="ARBA" id="ARBA00004141"/>
    </source>
</evidence>
<dbReference type="AlphaFoldDB" id="A0A3B5YQU6"/>
<dbReference type="SMART" id="SM00248">
    <property type="entry name" value="ANK"/>
    <property type="match status" value="7"/>
</dbReference>
<dbReference type="EnsemblPlants" id="TraesCS1B02G032300.1">
    <property type="protein sequence ID" value="TraesCS1B02G032300.1"/>
    <property type="gene ID" value="TraesCS1B02G032300"/>
</dbReference>
<dbReference type="Pfam" id="PF00023">
    <property type="entry name" value="Ank"/>
    <property type="match status" value="1"/>
</dbReference>
<dbReference type="GO" id="GO:0016020">
    <property type="term" value="C:membrane"/>
    <property type="evidence" value="ECO:0000318"/>
    <property type="project" value="GO_Central"/>
</dbReference>
<evidence type="ECO:0000256" key="6">
    <source>
        <dbReference type="ARBA" id="ARBA00023136"/>
    </source>
</evidence>
<keyword evidence="2 8" id="KW-0812">Transmembrane</keyword>
<evidence type="ECO:0000256" key="7">
    <source>
        <dbReference type="PROSITE-ProRule" id="PRU00023"/>
    </source>
</evidence>
<dbReference type="Proteomes" id="UP000019116">
    <property type="component" value="Chromosome 1B"/>
</dbReference>
<evidence type="ECO:0000256" key="3">
    <source>
        <dbReference type="ARBA" id="ARBA00022737"/>
    </source>
</evidence>
<dbReference type="Gramene" id="TraesPARA_EIv1.0_0109580.1">
    <property type="protein sequence ID" value="TraesPARA_EIv1.0_0109580.1.CDS"/>
    <property type="gene ID" value="TraesPARA_EIv1.0_0109580"/>
</dbReference>
<dbReference type="InterPro" id="IPR002110">
    <property type="entry name" value="Ankyrin_rpt"/>
</dbReference>
<reference evidence="10" key="1">
    <citation type="submission" date="2018-08" db="EMBL/GenBank/DDBJ databases">
        <authorList>
            <person name="Rossello M."/>
        </authorList>
    </citation>
    <scope>NUCLEOTIDE SEQUENCE [LARGE SCALE GENOMIC DNA]</scope>
    <source>
        <strain evidence="10">cv. Chinese Spring</strain>
    </source>
</reference>
<evidence type="ECO:0000313" key="10">
    <source>
        <dbReference type="EnsemblPlants" id="TraesCS1B02G032300.1"/>
    </source>
</evidence>
<dbReference type="Pfam" id="PF12796">
    <property type="entry name" value="Ank_2"/>
    <property type="match status" value="2"/>
</dbReference>
<feature type="transmembrane region" description="Helical" evidence="8">
    <location>
        <begin position="698"/>
        <end position="714"/>
    </location>
</feature>
<dbReference type="PANTHER" id="PTHR24186">
    <property type="entry name" value="PROTEIN PHOSPHATASE 1 REGULATORY SUBUNIT"/>
    <property type="match status" value="1"/>
</dbReference>
<dbReference type="Gramene" id="TraesCAD_scaffold_027671_01G000100.1">
    <property type="protein sequence ID" value="TraesCAD_scaffold_027671_01G000100.1"/>
    <property type="gene ID" value="TraesCAD_scaffold_027671_01G000100"/>
</dbReference>
<dbReference type="InterPro" id="IPR036770">
    <property type="entry name" value="Ankyrin_rpt-contain_sf"/>
</dbReference>
<keyword evidence="5 7" id="KW-0040">ANK repeat</keyword>
<dbReference type="Gene3D" id="1.25.40.20">
    <property type="entry name" value="Ankyrin repeat-containing domain"/>
    <property type="match status" value="3"/>
</dbReference>
<keyword evidence="3" id="KW-0677">Repeat</keyword>
<dbReference type="OMA" id="KCASIIN"/>
<evidence type="ECO:0000256" key="8">
    <source>
        <dbReference type="SAM" id="Phobius"/>
    </source>
</evidence>
<dbReference type="Gramene" id="TraesCS1B03G0065000.1">
    <property type="protein sequence ID" value="TraesCS1B03G0065000.1.CDS"/>
    <property type="gene ID" value="TraesCS1B03G0065000"/>
</dbReference>
<dbReference type="Gramene" id="TraesROB_scaffold_001371_01G000200.1">
    <property type="protein sequence ID" value="TraesROB_scaffold_001371_01G000200.1"/>
    <property type="gene ID" value="TraesROB_scaffold_001371_01G000200"/>
</dbReference>
<feature type="transmembrane region" description="Helical" evidence="8">
    <location>
        <begin position="575"/>
        <end position="597"/>
    </location>
</feature>
<dbReference type="PROSITE" id="PS50297">
    <property type="entry name" value="ANK_REP_REGION"/>
    <property type="match status" value="1"/>
</dbReference>
<comment type="subcellular location">
    <subcellularLocation>
        <location evidence="1">Membrane</location>
        <topology evidence="1">Multi-pass membrane protein</topology>
    </subcellularLocation>
</comment>
<dbReference type="InterPro" id="IPR026961">
    <property type="entry name" value="PGG_dom"/>
</dbReference>
<keyword evidence="11" id="KW-1185">Reference proteome</keyword>
<reference evidence="10" key="2">
    <citation type="submission" date="2018-10" db="UniProtKB">
        <authorList>
            <consortium name="EnsemblPlants"/>
        </authorList>
    </citation>
    <scope>IDENTIFICATION</scope>
</reference>
<dbReference type="PROSITE" id="PS50088">
    <property type="entry name" value="ANK_REPEAT"/>
    <property type="match status" value="1"/>
</dbReference>
<dbReference type="OrthoDB" id="1847170at2759"/>
<proteinExistence type="predicted"/>
<keyword evidence="6 8" id="KW-0472">Membrane</keyword>
<evidence type="ECO:0000256" key="2">
    <source>
        <dbReference type="ARBA" id="ARBA00022692"/>
    </source>
</evidence>
<accession>A0A3B5YQU6</accession>
<feature type="transmembrane region" description="Helical" evidence="8">
    <location>
        <begin position="609"/>
        <end position="637"/>
    </location>
</feature>
<dbReference type="STRING" id="4565.A0A3B5YQU6"/>
<name>A0A3B5YQU6_WHEAT</name>
<feature type="repeat" description="ANK" evidence="7">
    <location>
        <begin position="164"/>
        <end position="196"/>
    </location>
</feature>